<dbReference type="Proteomes" id="UP000299102">
    <property type="component" value="Unassembled WGS sequence"/>
</dbReference>
<keyword evidence="2" id="KW-1185">Reference proteome</keyword>
<gene>
    <name evidence="1" type="ORF">EVAR_79253_1</name>
</gene>
<proteinExistence type="predicted"/>
<name>A0A4C1TFI6_EUMVA</name>
<evidence type="ECO:0000313" key="1">
    <source>
        <dbReference type="EMBL" id="GBP12904.1"/>
    </source>
</evidence>
<accession>A0A4C1TFI6</accession>
<dbReference type="EMBL" id="BGZK01000054">
    <property type="protein sequence ID" value="GBP12904.1"/>
    <property type="molecule type" value="Genomic_DNA"/>
</dbReference>
<sequence>MRDVIRVSSLGDGGSYHTLTLRGRAPAGGGVRRACSAAADPRPDKTAVSLGAHARVGLMPIGAGARVDVQCRNRLKFVSRGLVHGSYSVRLDVRLDNITYEGLCVRMLEEVPPHDAGTKFMVTEI</sequence>
<comment type="caution">
    <text evidence="1">The sequence shown here is derived from an EMBL/GenBank/DDBJ whole genome shotgun (WGS) entry which is preliminary data.</text>
</comment>
<dbReference type="AlphaFoldDB" id="A0A4C1TFI6"/>
<protein>
    <submittedName>
        <fullName evidence="1">Uncharacterized protein</fullName>
    </submittedName>
</protein>
<evidence type="ECO:0000313" key="2">
    <source>
        <dbReference type="Proteomes" id="UP000299102"/>
    </source>
</evidence>
<reference evidence="1 2" key="1">
    <citation type="journal article" date="2019" name="Commun. Biol.">
        <title>The bagworm genome reveals a unique fibroin gene that provides high tensile strength.</title>
        <authorList>
            <person name="Kono N."/>
            <person name="Nakamura H."/>
            <person name="Ohtoshi R."/>
            <person name="Tomita M."/>
            <person name="Numata K."/>
            <person name="Arakawa K."/>
        </authorList>
    </citation>
    <scope>NUCLEOTIDE SEQUENCE [LARGE SCALE GENOMIC DNA]</scope>
</reference>
<organism evidence="1 2">
    <name type="scientific">Eumeta variegata</name>
    <name type="common">Bagworm moth</name>
    <name type="synonym">Eumeta japonica</name>
    <dbReference type="NCBI Taxonomy" id="151549"/>
    <lineage>
        <taxon>Eukaryota</taxon>
        <taxon>Metazoa</taxon>
        <taxon>Ecdysozoa</taxon>
        <taxon>Arthropoda</taxon>
        <taxon>Hexapoda</taxon>
        <taxon>Insecta</taxon>
        <taxon>Pterygota</taxon>
        <taxon>Neoptera</taxon>
        <taxon>Endopterygota</taxon>
        <taxon>Lepidoptera</taxon>
        <taxon>Glossata</taxon>
        <taxon>Ditrysia</taxon>
        <taxon>Tineoidea</taxon>
        <taxon>Psychidae</taxon>
        <taxon>Oiketicinae</taxon>
        <taxon>Eumeta</taxon>
    </lineage>
</organism>